<feature type="transmembrane region" description="Helical" evidence="7">
    <location>
        <begin position="112"/>
        <end position="133"/>
    </location>
</feature>
<accession>A0A1G7S8W0</accession>
<evidence type="ECO:0000313" key="8">
    <source>
        <dbReference type="EMBL" id="SDG18610.1"/>
    </source>
</evidence>
<dbReference type="PANTHER" id="PTHR30250">
    <property type="entry name" value="PST FAMILY PREDICTED COLANIC ACID TRANSPORTER"/>
    <property type="match status" value="1"/>
</dbReference>
<evidence type="ECO:0000313" key="9">
    <source>
        <dbReference type="Proteomes" id="UP000199706"/>
    </source>
</evidence>
<feature type="transmembrane region" description="Helical" evidence="7">
    <location>
        <begin position="322"/>
        <end position="345"/>
    </location>
</feature>
<comment type="subcellular location">
    <subcellularLocation>
        <location evidence="1">Cell membrane</location>
        <topology evidence="1">Multi-pass membrane protein</topology>
    </subcellularLocation>
</comment>
<evidence type="ECO:0000256" key="2">
    <source>
        <dbReference type="ARBA" id="ARBA00007430"/>
    </source>
</evidence>
<dbReference type="CDD" id="cd13127">
    <property type="entry name" value="MATE_tuaB_like"/>
    <property type="match status" value="1"/>
</dbReference>
<comment type="similarity">
    <text evidence="2">Belongs to the polysaccharide synthase family.</text>
</comment>
<evidence type="ECO:0000256" key="6">
    <source>
        <dbReference type="ARBA" id="ARBA00023136"/>
    </source>
</evidence>
<dbReference type="PANTHER" id="PTHR30250:SF10">
    <property type="entry name" value="LIPOPOLYSACCHARIDE BIOSYNTHESIS PROTEIN WZXC"/>
    <property type="match status" value="1"/>
</dbReference>
<feature type="transmembrane region" description="Helical" evidence="7">
    <location>
        <begin position="379"/>
        <end position="396"/>
    </location>
</feature>
<feature type="transmembrane region" description="Helical" evidence="7">
    <location>
        <begin position="289"/>
        <end position="316"/>
    </location>
</feature>
<organism evidence="8 9">
    <name type="scientific">Paraburkholderia phenazinium</name>
    <dbReference type="NCBI Taxonomy" id="60549"/>
    <lineage>
        <taxon>Bacteria</taxon>
        <taxon>Pseudomonadati</taxon>
        <taxon>Pseudomonadota</taxon>
        <taxon>Betaproteobacteria</taxon>
        <taxon>Burkholderiales</taxon>
        <taxon>Burkholderiaceae</taxon>
        <taxon>Paraburkholderia</taxon>
    </lineage>
</organism>
<keyword evidence="3" id="KW-1003">Cell membrane</keyword>
<dbReference type="Pfam" id="PF13440">
    <property type="entry name" value="Polysacc_synt_3"/>
    <property type="match status" value="1"/>
</dbReference>
<dbReference type="GO" id="GO:0005886">
    <property type="term" value="C:plasma membrane"/>
    <property type="evidence" value="ECO:0007669"/>
    <property type="project" value="UniProtKB-SubCell"/>
</dbReference>
<keyword evidence="5 7" id="KW-1133">Transmembrane helix</keyword>
<dbReference type="EMBL" id="FNCJ01000002">
    <property type="protein sequence ID" value="SDG18610.1"/>
    <property type="molecule type" value="Genomic_DNA"/>
</dbReference>
<feature type="transmembrane region" description="Helical" evidence="7">
    <location>
        <begin position="444"/>
        <end position="465"/>
    </location>
</feature>
<feature type="transmembrane region" description="Helical" evidence="7">
    <location>
        <begin position="12"/>
        <end position="33"/>
    </location>
</feature>
<feature type="transmembrane region" description="Helical" evidence="7">
    <location>
        <begin position="142"/>
        <end position="161"/>
    </location>
</feature>
<feature type="transmembrane region" description="Helical" evidence="7">
    <location>
        <begin position="352"/>
        <end position="373"/>
    </location>
</feature>
<evidence type="ECO:0000256" key="3">
    <source>
        <dbReference type="ARBA" id="ARBA00022475"/>
    </source>
</evidence>
<sequence length="480" mass="52409">MKKNHFGSVKWVGGIQAAKILAQLIGAPLFAHLLSPKDFGLMAMATTVLTFALLFRDMGTGQAVIQKKDLTEDTLNSVFAFNILVGAAACATIAGASHVIARLFSEPRLENVLLWISISFPIASLGAVQQAFLERELQFQKLAVVETASTYIALVISILLARFGFGVYALVANAILANSLSTLSYWYINPWRPRFRFKWGSFKEVSSYSSNLFGFVTVNYFARNSDAILIGKFLGAASLGIYGLAYKFMLFPLQNISSVFNRAMLPVMSRAYDSGERVDLVYAELVQRVALLAFPAMTGFWLLRIDFVAVVLGPAWVRVSDVIFYLAPIGMIQAITTTSGLLYTCTGKTKRFFYWGIFSSAVQVGGIALGLRYGILGVAQGYALANILLLYPIYYFGSKCINASPNFVFRALIRPACATALLALSSSIALLFVPEFEGNLGHVVRLLVGACAGAMAYGVAVRWLYPSSYASLVLKLRRAT</sequence>
<evidence type="ECO:0000256" key="5">
    <source>
        <dbReference type="ARBA" id="ARBA00022989"/>
    </source>
</evidence>
<keyword evidence="6 7" id="KW-0472">Membrane</keyword>
<dbReference type="Proteomes" id="UP000199706">
    <property type="component" value="Unassembled WGS sequence"/>
</dbReference>
<feature type="transmembrane region" description="Helical" evidence="7">
    <location>
        <begin position="77"/>
        <end position="100"/>
    </location>
</feature>
<gene>
    <name evidence="8" type="ORF">SAMN05216466_102403</name>
</gene>
<name>A0A1G7S8W0_9BURK</name>
<dbReference type="RefSeq" id="WP_090682501.1">
    <property type="nucleotide sequence ID" value="NZ_CADERL010000002.1"/>
</dbReference>
<dbReference type="AlphaFoldDB" id="A0A1G7S8W0"/>
<reference evidence="8 9" key="1">
    <citation type="submission" date="2016-10" db="EMBL/GenBank/DDBJ databases">
        <authorList>
            <person name="de Groot N.N."/>
        </authorList>
    </citation>
    <scope>NUCLEOTIDE SEQUENCE [LARGE SCALE GENOMIC DNA]</scope>
    <source>
        <strain evidence="8 9">LMG 2247</strain>
    </source>
</reference>
<feature type="transmembrane region" description="Helical" evidence="7">
    <location>
        <begin position="167"/>
        <end position="188"/>
    </location>
</feature>
<evidence type="ECO:0000256" key="7">
    <source>
        <dbReference type="SAM" id="Phobius"/>
    </source>
</evidence>
<feature type="transmembrane region" description="Helical" evidence="7">
    <location>
        <begin position="39"/>
        <end position="56"/>
    </location>
</feature>
<dbReference type="OrthoDB" id="8538786at2"/>
<feature type="transmembrane region" description="Helical" evidence="7">
    <location>
        <begin position="408"/>
        <end position="432"/>
    </location>
</feature>
<proteinExistence type="inferred from homology"/>
<keyword evidence="4 7" id="KW-0812">Transmembrane</keyword>
<dbReference type="InterPro" id="IPR050833">
    <property type="entry name" value="Poly_Biosynth_Transport"/>
</dbReference>
<evidence type="ECO:0000256" key="4">
    <source>
        <dbReference type="ARBA" id="ARBA00022692"/>
    </source>
</evidence>
<protein>
    <submittedName>
        <fullName evidence="8">Polysaccharide transporter, PST family</fullName>
    </submittedName>
</protein>
<evidence type="ECO:0000256" key="1">
    <source>
        <dbReference type="ARBA" id="ARBA00004651"/>
    </source>
</evidence>